<comment type="caution">
    <text evidence="1">The sequence shown here is derived from an EMBL/GenBank/DDBJ whole genome shotgun (WGS) entry which is preliminary data.</text>
</comment>
<sequence length="78" mass="8971">MCRRLRTPANGGYVRNLEDKRGKPGRWVIGDPLPESVDLLPDQAQLAPTDYGVYLCLTERGHQQLIHLRAIRRDFDQN</sequence>
<dbReference type="EMBL" id="LDPR01000002">
    <property type="protein sequence ID" value="KLO38403.1"/>
    <property type="molecule type" value="Genomic_DNA"/>
</dbReference>
<keyword evidence="2" id="KW-1185">Reference proteome</keyword>
<dbReference type="STRING" id="1202450.B586_04990"/>
<name>A0A0I9VIN9_9MYCO</name>
<dbReference type="PATRIC" id="fig|29311.18.peg.2414"/>
<evidence type="ECO:0000313" key="1">
    <source>
        <dbReference type="EMBL" id="KLO38403.1"/>
    </source>
</evidence>
<evidence type="ECO:0000313" key="2">
    <source>
        <dbReference type="Proteomes" id="UP000036334"/>
    </source>
</evidence>
<organism evidence="1 2">
    <name type="scientific">Mycobacterium haemophilum</name>
    <dbReference type="NCBI Taxonomy" id="29311"/>
    <lineage>
        <taxon>Bacteria</taxon>
        <taxon>Bacillati</taxon>
        <taxon>Actinomycetota</taxon>
        <taxon>Actinomycetes</taxon>
        <taxon>Mycobacteriales</taxon>
        <taxon>Mycobacteriaceae</taxon>
        <taxon>Mycobacterium</taxon>
    </lineage>
</organism>
<dbReference type="Proteomes" id="UP000036334">
    <property type="component" value="Unassembled WGS sequence"/>
</dbReference>
<protein>
    <submittedName>
        <fullName evidence="1">Uncharacterized protein</fullName>
    </submittedName>
</protein>
<dbReference type="AlphaFoldDB" id="A0A0I9VIN9"/>
<reference evidence="1 2" key="1">
    <citation type="submission" date="2015-05" db="EMBL/GenBank/DDBJ databases">
        <title>Genome sequence of Mycobacterium haemophilum.</title>
        <authorList>
            <person name="Greninger A.L."/>
            <person name="Cunningham G."/>
            <person name="Miller S."/>
        </authorList>
    </citation>
    <scope>NUCLEOTIDE SEQUENCE [LARGE SCALE GENOMIC DNA]</scope>
    <source>
        <strain evidence="2">UC1</strain>
    </source>
</reference>
<gene>
    <name evidence="1" type="ORF">ABH38_03025</name>
</gene>
<accession>A0A0I9VIN9</accession>
<proteinExistence type="predicted"/>